<accession>A0ABR4I165</accession>
<protein>
    <submittedName>
        <fullName evidence="1">Uncharacterized protein</fullName>
    </submittedName>
</protein>
<dbReference type="EMBL" id="JBFXLS010000064">
    <property type="protein sequence ID" value="KAL2821366.1"/>
    <property type="molecule type" value="Genomic_DNA"/>
</dbReference>
<gene>
    <name evidence="1" type="ORF">BDW59DRAFT_150191</name>
</gene>
<dbReference type="Proteomes" id="UP001610335">
    <property type="component" value="Unassembled WGS sequence"/>
</dbReference>
<reference evidence="1 2" key="1">
    <citation type="submission" date="2024-07" db="EMBL/GenBank/DDBJ databases">
        <title>Section-level genome sequencing and comparative genomics of Aspergillus sections Usti and Cavernicolus.</title>
        <authorList>
            <consortium name="Lawrence Berkeley National Laboratory"/>
            <person name="Nybo J.L."/>
            <person name="Vesth T.C."/>
            <person name="Theobald S."/>
            <person name="Frisvad J.C."/>
            <person name="Larsen T.O."/>
            <person name="Kjaerboelling I."/>
            <person name="Rothschild-Mancinelli K."/>
            <person name="Lyhne E.K."/>
            <person name="Kogle M.E."/>
            <person name="Barry K."/>
            <person name="Clum A."/>
            <person name="Na H."/>
            <person name="Ledsgaard L."/>
            <person name="Lin J."/>
            <person name="Lipzen A."/>
            <person name="Kuo A."/>
            <person name="Riley R."/>
            <person name="Mondo S."/>
            <person name="LaButti K."/>
            <person name="Haridas S."/>
            <person name="Pangalinan J."/>
            <person name="Salamov A.A."/>
            <person name="Simmons B.A."/>
            <person name="Magnuson J.K."/>
            <person name="Chen J."/>
            <person name="Drula E."/>
            <person name="Henrissat B."/>
            <person name="Wiebenga A."/>
            <person name="Lubbers R.J."/>
            <person name="Gomes A.C."/>
            <person name="Makela M.R."/>
            <person name="Stajich J."/>
            <person name="Grigoriev I.V."/>
            <person name="Mortensen U.H."/>
            <person name="De vries R.P."/>
            <person name="Baker S.E."/>
            <person name="Andersen M.R."/>
        </authorList>
    </citation>
    <scope>NUCLEOTIDE SEQUENCE [LARGE SCALE GENOMIC DNA]</scope>
    <source>
        <strain evidence="1 2">CBS 600.67</strain>
    </source>
</reference>
<evidence type="ECO:0000313" key="2">
    <source>
        <dbReference type="Proteomes" id="UP001610335"/>
    </source>
</evidence>
<keyword evidence="2" id="KW-1185">Reference proteome</keyword>
<evidence type="ECO:0000313" key="1">
    <source>
        <dbReference type="EMBL" id="KAL2821366.1"/>
    </source>
</evidence>
<sequence>MPIPGSGYCGRHELVVFGNEANTQHQTFTLVAPADRQPAVLEIIHEVSVQLAFVGLSSETVRWNTDTTNFQGKTLVFFLEYQCPFPPDMSAEKFEALRTMMLNSTRVLWVAMGNCPAMLAAMGWVPKSATEQEYQP</sequence>
<organism evidence="1 2">
    <name type="scientific">Aspergillus cavernicola</name>
    <dbReference type="NCBI Taxonomy" id="176166"/>
    <lineage>
        <taxon>Eukaryota</taxon>
        <taxon>Fungi</taxon>
        <taxon>Dikarya</taxon>
        <taxon>Ascomycota</taxon>
        <taxon>Pezizomycotina</taxon>
        <taxon>Eurotiomycetes</taxon>
        <taxon>Eurotiomycetidae</taxon>
        <taxon>Eurotiales</taxon>
        <taxon>Aspergillaceae</taxon>
        <taxon>Aspergillus</taxon>
        <taxon>Aspergillus subgen. Nidulantes</taxon>
    </lineage>
</organism>
<proteinExistence type="predicted"/>
<comment type="caution">
    <text evidence="1">The sequence shown here is derived from an EMBL/GenBank/DDBJ whole genome shotgun (WGS) entry which is preliminary data.</text>
</comment>
<name>A0ABR4I165_9EURO</name>